<reference evidence="3" key="1">
    <citation type="submission" date="2025-08" db="UniProtKB">
        <authorList>
            <consortium name="Ensembl"/>
        </authorList>
    </citation>
    <scope>IDENTIFICATION</scope>
</reference>
<accession>A0A8B9F5X1</accession>
<keyword evidence="2" id="KW-0472">Membrane</keyword>
<keyword evidence="1" id="KW-1015">Disulfide bond</keyword>
<dbReference type="PANTHER" id="PTHR10424">
    <property type="entry name" value="VIRAL ENVELOPE PROTEIN"/>
    <property type="match status" value="1"/>
</dbReference>
<keyword evidence="2" id="KW-0812">Transmembrane</keyword>
<sequence length="388" mass="43402">MRRMECPGIKTSIGLCCLLSVCYAVFNGNTYVTVLTKLVNYTQLRDFWICGQADHFDKPLLGIPLSNWTDLDPYSLLNTSYQCKTETVIMEDTSFIWEMINDTIPYMNYSTGGENLGYINQSFGNWSVIKLKLNHSADPNLPGQYSNKVGLRQWADYLWGRATHNVNLCINATCNLPTSYRWLCGNGQARKQLPENWTGQCTMGLLAPPLALFNHTELHGIVRGLWGHGRTKREVNNPLVTYGTPYHSFVRALIPALGVAQLERTIVNVSGEMEAMAYCTATVLFGLQVEVDSLKKIVLQNHKALDALTAQVGGVCTLINESCCSYVEQSGKILKDVKEIWKHAKILHDVYQNDKISWLDALLTSWGLNGWLASLIKGIGMILVIVLS</sequence>
<name>A0A8B9F5X1_9PSIT</name>
<dbReference type="Gene3D" id="1.10.287.210">
    <property type="match status" value="1"/>
</dbReference>
<protein>
    <submittedName>
        <fullName evidence="3">Uncharacterized protein</fullName>
    </submittedName>
</protein>
<dbReference type="Proteomes" id="UP000694522">
    <property type="component" value="Unplaced"/>
</dbReference>
<proteinExistence type="predicted"/>
<keyword evidence="2" id="KW-1133">Transmembrane helix</keyword>
<dbReference type="Pfam" id="PF00429">
    <property type="entry name" value="TLV_coat"/>
    <property type="match status" value="1"/>
</dbReference>
<dbReference type="Ensembl" id="ENSACOT00000005070.1">
    <property type="protein sequence ID" value="ENSACOP00000004884.1"/>
    <property type="gene ID" value="ENSACOG00000003481.1"/>
</dbReference>
<evidence type="ECO:0000313" key="4">
    <source>
        <dbReference type="Proteomes" id="UP000694522"/>
    </source>
</evidence>
<reference evidence="3" key="2">
    <citation type="submission" date="2025-09" db="UniProtKB">
        <authorList>
            <consortium name="Ensembl"/>
        </authorList>
    </citation>
    <scope>IDENTIFICATION</scope>
</reference>
<feature type="transmembrane region" description="Helical" evidence="2">
    <location>
        <begin position="366"/>
        <end position="387"/>
    </location>
</feature>
<dbReference type="AlphaFoldDB" id="A0A8B9F5X1"/>
<dbReference type="PANTHER" id="PTHR10424:SF73">
    <property type="entry name" value="ENDOGENOUS RETROVIRUS GROUP FC1 ENV POLYPROTEIN-RELATED"/>
    <property type="match status" value="1"/>
</dbReference>
<evidence type="ECO:0000256" key="2">
    <source>
        <dbReference type="SAM" id="Phobius"/>
    </source>
</evidence>
<dbReference type="SUPFAM" id="SSF58069">
    <property type="entry name" value="Virus ectodomain"/>
    <property type="match status" value="1"/>
</dbReference>
<evidence type="ECO:0000313" key="3">
    <source>
        <dbReference type="Ensembl" id="ENSACOP00000004884.1"/>
    </source>
</evidence>
<dbReference type="InterPro" id="IPR018154">
    <property type="entry name" value="TLV/ENV_coat_polyprotein"/>
</dbReference>
<keyword evidence="4" id="KW-1185">Reference proteome</keyword>
<evidence type="ECO:0000256" key="1">
    <source>
        <dbReference type="ARBA" id="ARBA00023157"/>
    </source>
</evidence>
<organism evidence="3 4">
    <name type="scientific">Amazona collaria</name>
    <name type="common">yellow-billed parrot</name>
    <dbReference type="NCBI Taxonomy" id="241587"/>
    <lineage>
        <taxon>Eukaryota</taxon>
        <taxon>Metazoa</taxon>
        <taxon>Chordata</taxon>
        <taxon>Craniata</taxon>
        <taxon>Vertebrata</taxon>
        <taxon>Euteleostomi</taxon>
        <taxon>Archelosauria</taxon>
        <taxon>Archosauria</taxon>
        <taxon>Dinosauria</taxon>
        <taxon>Saurischia</taxon>
        <taxon>Theropoda</taxon>
        <taxon>Coelurosauria</taxon>
        <taxon>Aves</taxon>
        <taxon>Neognathae</taxon>
        <taxon>Neoaves</taxon>
        <taxon>Telluraves</taxon>
        <taxon>Australaves</taxon>
        <taxon>Psittaciformes</taxon>
        <taxon>Psittacidae</taxon>
        <taxon>Amazona</taxon>
    </lineage>
</organism>